<name>A0A6J5LNL6_9CAUD</name>
<gene>
    <name evidence="1" type="ORF">UFOVP127_112</name>
    <name evidence="2" type="ORF">UFOVP276_218</name>
</gene>
<evidence type="ECO:0000313" key="2">
    <source>
        <dbReference type="EMBL" id="CAB4135262.1"/>
    </source>
</evidence>
<sequence>MKPSEFDFYGQQIPEQYCGMLERYIDHHILPGSFLEAVLSNDLKEACSRADSTNIRLLPVYVAYLWNYAPARCWGSPEKVEEWLSRKEETDA</sequence>
<dbReference type="EMBL" id="LR796294">
    <property type="protein sequence ID" value="CAB4135262.1"/>
    <property type="molecule type" value="Genomic_DNA"/>
</dbReference>
<accession>A0A6J5LNL6</accession>
<dbReference type="EMBL" id="LR796249">
    <property type="protein sequence ID" value="CAB4131477.1"/>
    <property type="molecule type" value="Genomic_DNA"/>
</dbReference>
<protein>
    <submittedName>
        <fullName evidence="2">Uncharacterized protein</fullName>
    </submittedName>
</protein>
<proteinExistence type="predicted"/>
<evidence type="ECO:0000313" key="1">
    <source>
        <dbReference type="EMBL" id="CAB4131477.1"/>
    </source>
</evidence>
<reference evidence="2" key="1">
    <citation type="submission" date="2020-04" db="EMBL/GenBank/DDBJ databases">
        <authorList>
            <person name="Chiriac C."/>
            <person name="Salcher M."/>
            <person name="Ghai R."/>
            <person name="Kavagutti S V."/>
        </authorList>
    </citation>
    <scope>NUCLEOTIDE SEQUENCE</scope>
</reference>
<organism evidence="2">
    <name type="scientific">uncultured Caudovirales phage</name>
    <dbReference type="NCBI Taxonomy" id="2100421"/>
    <lineage>
        <taxon>Viruses</taxon>
        <taxon>Duplodnaviria</taxon>
        <taxon>Heunggongvirae</taxon>
        <taxon>Uroviricota</taxon>
        <taxon>Caudoviricetes</taxon>
        <taxon>Peduoviridae</taxon>
        <taxon>Maltschvirus</taxon>
        <taxon>Maltschvirus maltsch</taxon>
    </lineage>
</organism>